<evidence type="ECO:0000256" key="9">
    <source>
        <dbReference type="ARBA" id="ARBA00023125"/>
    </source>
</evidence>
<evidence type="ECO:0000313" key="18">
    <source>
        <dbReference type="EMBL" id="MBA2853477.1"/>
    </source>
</evidence>
<dbReference type="SUPFAM" id="SSF52540">
    <property type="entry name" value="P-loop containing nucleoside triphosphate hydrolases"/>
    <property type="match status" value="1"/>
</dbReference>
<comment type="catalytic activity">
    <reaction evidence="14">
        <text>ATP + H2O = ADP + phosphate + H(+)</text>
        <dbReference type="Rhea" id="RHEA:13065"/>
        <dbReference type="ChEBI" id="CHEBI:15377"/>
        <dbReference type="ChEBI" id="CHEBI:15378"/>
        <dbReference type="ChEBI" id="CHEBI:30616"/>
        <dbReference type="ChEBI" id="CHEBI:43474"/>
        <dbReference type="ChEBI" id="CHEBI:456216"/>
        <dbReference type="EC" id="5.6.2.4"/>
    </reaction>
</comment>
<dbReference type="InterPro" id="IPR011604">
    <property type="entry name" value="PDDEXK-like_dom_sf"/>
</dbReference>
<evidence type="ECO:0000256" key="14">
    <source>
        <dbReference type="ARBA" id="ARBA00048988"/>
    </source>
</evidence>
<keyword evidence="7" id="KW-0269">Exonuclease</keyword>
<sequence length="943" mass="108860">MNIGEIGEQTFQYTDEQKKAMQPEKGFLRITACAGSGKTEVISNKVANYIISKKAEPKNIVAFTFTVKAAEELKSRIRRILQEKCPERSDIGDMYIGTIDSFCFQTLQDLDPRYKSYDVLDSAKRVAFVSKTMNFFSKLELNRFRKRSSTKKQLTYYHTLNRFLDTVDLVMMEKIPIEDINDEEFVDSYNRYCELLEKEKYFDFPSMTRKLLDMIETDDEFRTKFQTKFKYLIVDEYQDVNKIQELLVEAIAKNAEAVCVVGDDDQCIYSWRGSKIGNIIDFDKNYDILSKENFDKPVSDIPLDINFRSTEGIVHTAAEFIKNNKHRSKKEMRPSGDSKRVYESGDIIWTQLEKQTDEFEYISNKITSLNGIDYLDKRGNAYALSLGDFAVLVRTNDTAAKIVDFLEGKGIACIAYSGGTIFERPEVVFAMDSIAYAFGCKGYNFSEPDLKTLTSRYKNLFNKKEYPLADSKMFSERILNIKSEIDKIKDKEKPYLSELGLQGIYLKILNAFGADVFNFSEPFHYNFAVLSQAISDYESVWIRLKTDEITGFFAFCKAYGESKYVDTKNADPTRINAVKVMTIHKSKGLEFPVVFIPEMVNKKKKNPTPYFIEDHLYDKKAYNDNEEENRRIVYTAITRSQKYLFITGYRTKPGKKTPYEPSPFVDEMDKKYILNDIAIERSKSNLSSKGFEDSVISTSFSELTTYDRCPKDYLLRHVYGYNAGVPPAFGYGTNIHNILNYVHNRYLTDGKVLSNQEIDEITEKMFNLRYATEKMQENMKKGALKVIKNYVDLQNEEFRKILETEKHFEFSLGLALITGQIDLIKKLDENGNVSEVEIIDFKTESNSKNDVYVLDYHKQLRLYALACLKSLGLSPEKAYIHHLDVLGVNRKEEVNISPEVLEHTKGEIVSSIDDIFNKNFSPKPCGNCELCDYNHICCDKLKD</sequence>
<evidence type="ECO:0000259" key="16">
    <source>
        <dbReference type="PROSITE" id="PS51198"/>
    </source>
</evidence>
<keyword evidence="8 15" id="KW-0067">ATP-binding</keyword>
<dbReference type="InterPro" id="IPR038726">
    <property type="entry name" value="PDDEXK_AddAB-type"/>
</dbReference>
<dbReference type="EMBL" id="JACDUK010000003">
    <property type="protein sequence ID" value="MBA2853477.1"/>
    <property type="molecule type" value="Genomic_DNA"/>
</dbReference>
<evidence type="ECO:0000256" key="6">
    <source>
        <dbReference type="ARBA" id="ARBA00022806"/>
    </source>
</evidence>
<evidence type="ECO:0000256" key="8">
    <source>
        <dbReference type="ARBA" id="ARBA00022840"/>
    </source>
</evidence>
<evidence type="ECO:0000256" key="12">
    <source>
        <dbReference type="ARBA" id="ARBA00034617"/>
    </source>
</evidence>
<dbReference type="Pfam" id="PF00580">
    <property type="entry name" value="UvrD-helicase"/>
    <property type="match status" value="1"/>
</dbReference>
<evidence type="ECO:0000256" key="5">
    <source>
        <dbReference type="ARBA" id="ARBA00022801"/>
    </source>
</evidence>
<evidence type="ECO:0000256" key="1">
    <source>
        <dbReference type="ARBA" id="ARBA00009922"/>
    </source>
</evidence>
<keyword evidence="9" id="KW-0238">DNA-binding</keyword>
<evidence type="ECO:0000259" key="17">
    <source>
        <dbReference type="PROSITE" id="PS51217"/>
    </source>
</evidence>
<keyword evidence="2" id="KW-0540">Nuclease</keyword>
<evidence type="ECO:0000313" key="19">
    <source>
        <dbReference type="Proteomes" id="UP000522365"/>
    </source>
</evidence>
<evidence type="ECO:0000256" key="15">
    <source>
        <dbReference type="PROSITE-ProRule" id="PRU00560"/>
    </source>
</evidence>
<dbReference type="GO" id="GO:0000725">
    <property type="term" value="P:recombinational repair"/>
    <property type="evidence" value="ECO:0007669"/>
    <property type="project" value="TreeGrafter"/>
</dbReference>
<dbReference type="InterPro" id="IPR011335">
    <property type="entry name" value="Restrct_endonuc-II-like"/>
</dbReference>
<dbReference type="SUPFAM" id="SSF52980">
    <property type="entry name" value="Restriction endonuclease-like"/>
    <property type="match status" value="1"/>
</dbReference>
<dbReference type="GO" id="GO:0004527">
    <property type="term" value="F:exonuclease activity"/>
    <property type="evidence" value="ECO:0007669"/>
    <property type="project" value="UniProtKB-KW"/>
</dbReference>
<dbReference type="InterPro" id="IPR014017">
    <property type="entry name" value="DNA_helicase_UvrD-like_C"/>
</dbReference>
<keyword evidence="4" id="KW-0227">DNA damage</keyword>
<evidence type="ECO:0000256" key="3">
    <source>
        <dbReference type="ARBA" id="ARBA00022741"/>
    </source>
</evidence>
<dbReference type="InterPro" id="IPR027417">
    <property type="entry name" value="P-loop_NTPase"/>
</dbReference>
<evidence type="ECO:0000256" key="10">
    <source>
        <dbReference type="ARBA" id="ARBA00023204"/>
    </source>
</evidence>
<dbReference type="CDD" id="cd17932">
    <property type="entry name" value="DEXQc_UvrD"/>
    <property type="match status" value="1"/>
</dbReference>
<feature type="domain" description="UvrD-like helicase ATP-binding" evidence="16">
    <location>
        <begin position="11"/>
        <end position="310"/>
    </location>
</feature>
<dbReference type="InterPro" id="IPR013986">
    <property type="entry name" value="DExx_box_DNA_helicase_dom_sf"/>
</dbReference>
<keyword evidence="5 15" id="KW-0378">Hydrolase</keyword>
<dbReference type="InterPro" id="IPR000212">
    <property type="entry name" value="DNA_helicase_UvrD/REP"/>
</dbReference>
<dbReference type="PANTHER" id="PTHR11070">
    <property type="entry name" value="UVRD / RECB / PCRA DNA HELICASE FAMILY MEMBER"/>
    <property type="match status" value="1"/>
</dbReference>
<comment type="similarity">
    <text evidence="1">Belongs to the helicase family. UvrD subfamily.</text>
</comment>
<dbReference type="Pfam" id="PF13361">
    <property type="entry name" value="UvrD_C"/>
    <property type="match status" value="2"/>
</dbReference>
<keyword evidence="10" id="KW-0234">DNA repair</keyword>
<reference evidence="18 19" key="1">
    <citation type="submission" date="2020-07" db="EMBL/GenBank/DDBJ databases">
        <title>Genomic Encyclopedia of Type Strains, Phase IV (KMG-V): Genome sequencing to study the core and pangenomes of soil and plant-associated prokaryotes.</title>
        <authorList>
            <person name="Whitman W."/>
        </authorList>
    </citation>
    <scope>NUCLEOTIDE SEQUENCE [LARGE SCALE GENOMIC DNA]</scope>
    <source>
        <strain evidence="18 19">S1</strain>
    </source>
</reference>
<evidence type="ECO:0000256" key="2">
    <source>
        <dbReference type="ARBA" id="ARBA00022722"/>
    </source>
</evidence>
<keyword evidence="11" id="KW-0413">Isomerase</keyword>
<dbReference type="PROSITE" id="PS51198">
    <property type="entry name" value="UVRD_HELICASE_ATP_BIND"/>
    <property type="match status" value="1"/>
</dbReference>
<dbReference type="RefSeq" id="WP_181504475.1">
    <property type="nucleotide sequence ID" value="NZ_JACDUK010000003.1"/>
</dbReference>
<name>A0A7J9P1M8_METMI</name>
<dbReference type="AlphaFoldDB" id="A0A7J9P1M8"/>
<dbReference type="Gene3D" id="3.40.50.300">
    <property type="entry name" value="P-loop containing nucleotide triphosphate hydrolases"/>
    <property type="match status" value="3"/>
</dbReference>
<accession>A0A7J9P1M8</accession>
<feature type="domain" description="UvrD-like helicase C-terminal" evidence="17">
    <location>
        <begin position="311"/>
        <end position="588"/>
    </location>
</feature>
<keyword evidence="6 15" id="KW-0347">Helicase</keyword>
<dbReference type="Pfam" id="PF12705">
    <property type="entry name" value="PDDEXK_1"/>
    <property type="match status" value="1"/>
</dbReference>
<gene>
    <name evidence="18" type="ORF">HNP89_001453</name>
</gene>
<dbReference type="GO" id="GO:0005524">
    <property type="term" value="F:ATP binding"/>
    <property type="evidence" value="ECO:0007669"/>
    <property type="project" value="UniProtKB-UniRule"/>
</dbReference>
<dbReference type="Gene3D" id="1.10.10.160">
    <property type="match status" value="1"/>
</dbReference>
<dbReference type="PANTHER" id="PTHR11070:SF2">
    <property type="entry name" value="ATP-DEPENDENT DNA HELICASE SRS2"/>
    <property type="match status" value="1"/>
</dbReference>
<feature type="binding site" evidence="15">
    <location>
        <begin position="32"/>
        <end position="39"/>
    </location>
    <ligand>
        <name>ATP</name>
        <dbReference type="ChEBI" id="CHEBI:30616"/>
    </ligand>
</feature>
<dbReference type="EC" id="5.6.2.4" evidence="13"/>
<dbReference type="PROSITE" id="PS51217">
    <property type="entry name" value="UVRD_HELICASE_CTER"/>
    <property type="match status" value="1"/>
</dbReference>
<evidence type="ECO:0000256" key="7">
    <source>
        <dbReference type="ARBA" id="ARBA00022839"/>
    </source>
</evidence>
<protein>
    <recommendedName>
        <fullName evidence="13">DNA 3'-5' helicase</fullName>
        <ecNumber evidence="13">5.6.2.4</ecNumber>
    </recommendedName>
</protein>
<dbReference type="GO" id="GO:0043138">
    <property type="term" value="F:3'-5' DNA helicase activity"/>
    <property type="evidence" value="ECO:0007669"/>
    <property type="project" value="UniProtKB-EC"/>
</dbReference>
<comment type="catalytic activity">
    <reaction evidence="12">
        <text>Couples ATP hydrolysis with the unwinding of duplex DNA by translocating in the 3'-5' direction.</text>
        <dbReference type="EC" id="5.6.2.4"/>
    </reaction>
</comment>
<comment type="caution">
    <text evidence="18">The sequence shown here is derived from an EMBL/GenBank/DDBJ whole genome shotgun (WGS) entry which is preliminary data.</text>
</comment>
<dbReference type="Gene3D" id="3.90.320.10">
    <property type="match status" value="1"/>
</dbReference>
<dbReference type="InterPro" id="IPR014016">
    <property type="entry name" value="UvrD-like_ATP-bd"/>
</dbReference>
<dbReference type="Gene3D" id="1.10.486.10">
    <property type="entry name" value="PCRA, domain 4"/>
    <property type="match status" value="1"/>
</dbReference>
<keyword evidence="3 15" id="KW-0547">Nucleotide-binding</keyword>
<dbReference type="GO" id="GO:0003677">
    <property type="term" value="F:DNA binding"/>
    <property type="evidence" value="ECO:0007669"/>
    <property type="project" value="UniProtKB-KW"/>
</dbReference>
<evidence type="ECO:0000256" key="13">
    <source>
        <dbReference type="ARBA" id="ARBA00034808"/>
    </source>
</evidence>
<evidence type="ECO:0000256" key="11">
    <source>
        <dbReference type="ARBA" id="ARBA00023235"/>
    </source>
</evidence>
<organism evidence="18 19">
    <name type="scientific">Methanococcus maripaludis</name>
    <name type="common">Methanococcus deltae</name>
    <dbReference type="NCBI Taxonomy" id="39152"/>
    <lineage>
        <taxon>Archaea</taxon>
        <taxon>Methanobacteriati</taxon>
        <taxon>Methanobacteriota</taxon>
        <taxon>Methanomada group</taxon>
        <taxon>Methanococci</taxon>
        <taxon>Methanococcales</taxon>
        <taxon>Methanococcaceae</taxon>
        <taxon>Methanococcus</taxon>
    </lineage>
</organism>
<dbReference type="Proteomes" id="UP000522365">
    <property type="component" value="Unassembled WGS sequence"/>
</dbReference>
<proteinExistence type="inferred from homology"/>
<evidence type="ECO:0000256" key="4">
    <source>
        <dbReference type="ARBA" id="ARBA00022763"/>
    </source>
</evidence>